<accession>A0A8S1JCI9</accession>
<name>A0A8S1JCI9_9CHLO</name>
<protein>
    <recommendedName>
        <fullName evidence="2">AB hydrolase-1 domain-containing protein</fullName>
    </recommendedName>
</protein>
<dbReference type="EMBL" id="CAJHUC010001508">
    <property type="protein sequence ID" value="CAD7701351.1"/>
    <property type="molecule type" value="Genomic_DNA"/>
</dbReference>
<dbReference type="SUPFAM" id="SSF53474">
    <property type="entry name" value="alpha/beta-Hydrolases"/>
    <property type="match status" value="1"/>
</dbReference>
<evidence type="ECO:0000256" key="1">
    <source>
        <dbReference type="SAM" id="MobiDB-lite"/>
    </source>
</evidence>
<dbReference type="Pfam" id="PF12697">
    <property type="entry name" value="Abhydrolase_6"/>
    <property type="match status" value="1"/>
</dbReference>
<feature type="compositionally biased region" description="Low complexity" evidence="1">
    <location>
        <begin position="56"/>
        <end position="75"/>
    </location>
</feature>
<evidence type="ECO:0000313" key="4">
    <source>
        <dbReference type="Proteomes" id="UP000708148"/>
    </source>
</evidence>
<evidence type="ECO:0000259" key="2">
    <source>
        <dbReference type="Pfam" id="PF12697"/>
    </source>
</evidence>
<gene>
    <name evidence="3" type="ORF">OSTQU699_LOCUS6710</name>
</gene>
<dbReference type="PANTHER" id="PTHR46438:SF7">
    <property type="entry name" value="ALPHA_BETA-HYDROLASES SUPERFAMILY PROTEIN"/>
    <property type="match status" value="1"/>
</dbReference>
<dbReference type="InterPro" id="IPR029058">
    <property type="entry name" value="AB_hydrolase_fold"/>
</dbReference>
<dbReference type="Proteomes" id="UP000708148">
    <property type="component" value="Unassembled WGS sequence"/>
</dbReference>
<dbReference type="Gene3D" id="3.40.50.1820">
    <property type="entry name" value="alpha/beta hydrolase"/>
    <property type="match status" value="1"/>
</dbReference>
<dbReference type="AlphaFoldDB" id="A0A8S1JCI9"/>
<sequence>MVQSSCKSPAPVGNGVALPLRGLAALRPRRLKAPRGERAGRRDAQGNCAKRIVGRAAESGGASTTEASAPSSAVSQRNETWGWRGHSINYVVCGEGEPILLVHGFGANTKHFRKNIPVLAKEFKVYAVDLLGFGDSTKAPVDYSMELWRDLILDFQQQFIEKPVVLVGNSVGSLATLMAAASLPEGALRGTVLLNCAGAMNNKALSDDWRIKIAYPIFALIDFLLKIRPVASFLFEKYAQKENIKNILLAVYGNEEAVDDELVDILHGPSQESGALDVFVSVLTGPPGPRPESLIPSVSGPLLLLWGEDDPFTPMDGPVGKFFQSLPDRRPNTQFVSLAGVGHCPHDDRPELVHRNLLPWLEALP</sequence>
<feature type="domain" description="AB hydrolase-1" evidence="2">
    <location>
        <begin position="99"/>
        <end position="353"/>
    </location>
</feature>
<reference evidence="3" key="1">
    <citation type="submission" date="2020-12" db="EMBL/GenBank/DDBJ databases">
        <authorList>
            <person name="Iha C."/>
        </authorList>
    </citation>
    <scope>NUCLEOTIDE SEQUENCE</scope>
</reference>
<dbReference type="OrthoDB" id="408373at2759"/>
<organism evidence="3 4">
    <name type="scientific">Ostreobium quekettii</name>
    <dbReference type="NCBI Taxonomy" id="121088"/>
    <lineage>
        <taxon>Eukaryota</taxon>
        <taxon>Viridiplantae</taxon>
        <taxon>Chlorophyta</taxon>
        <taxon>core chlorophytes</taxon>
        <taxon>Ulvophyceae</taxon>
        <taxon>TCBD clade</taxon>
        <taxon>Bryopsidales</taxon>
        <taxon>Ostreobineae</taxon>
        <taxon>Ostreobiaceae</taxon>
        <taxon>Ostreobium</taxon>
    </lineage>
</organism>
<dbReference type="GO" id="GO:0009507">
    <property type="term" value="C:chloroplast"/>
    <property type="evidence" value="ECO:0007669"/>
    <property type="project" value="TreeGrafter"/>
</dbReference>
<dbReference type="GO" id="GO:0047746">
    <property type="term" value="F:chlorophyllase activity"/>
    <property type="evidence" value="ECO:0007669"/>
    <property type="project" value="TreeGrafter"/>
</dbReference>
<evidence type="ECO:0000313" key="3">
    <source>
        <dbReference type="EMBL" id="CAD7701351.1"/>
    </source>
</evidence>
<keyword evidence="4" id="KW-1185">Reference proteome</keyword>
<comment type="caution">
    <text evidence="3">The sequence shown here is derived from an EMBL/GenBank/DDBJ whole genome shotgun (WGS) entry which is preliminary data.</text>
</comment>
<dbReference type="PANTHER" id="PTHR46438">
    <property type="entry name" value="ALPHA/BETA-HYDROLASES SUPERFAMILY PROTEIN"/>
    <property type="match status" value="1"/>
</dbReference>
<dbReference type="GO" id="GO:0015994">
    <property type="term" value="P:chlorophyll metabolic process"/>
    <property type="evidence" value="ECO:0007669"/>
    <property type="project" value="TreeGrafter"/>
</dbReference>
<dbReference type="InterPro" id="IPR000073">
    <property type="entry name" value="AB_hydrolase_1"/>
</dbReference>
<dbReference type="FunFam" id="3.40.50.1820:FF:000174">
    <property type="entry name" value="Predicted protein"/>
    <property type="match status" value="1"/>
</dbReference>
<dbReference type="PRINTS" id="PR00111">
    <property type="entry name" value="ABHYDROLASE"/>
</dbReference>
<proteinExistence type="predicted"/>
<feature type="region of interest" description="Disordered" evidence="1">
    <location>
        <begin position="56"/>
        <end position="76"/>
    </location>
</feature>